<sequence>MGTCFQDFMDFLNVKEDLFPIEDLEKFAFSEADDFLTTIQISIAERGQTAIGYAMAFPNVAMREPCARMDLVTNTLDPLARNLYTGQGAINLTKEEGWHWFKLQRPEIEKLYSD</sequence>
<accession>A0A7R9BHY3</accession>
<name>A0A7R9BHY3_9CRUS</name>
<organism evidence="1">
    <name type="scientific">Notodromas monacha</name>
    <dbReference type="NCBI Taxonomy" id="399045"/>
    <lineage>
        <taxon>Eukaryota</taxon>
        <taxon>Metazoa</taxon>
        <taxon>Ecdysozoa</taxon>
        <taxon>Arthropoda</taxon>
        <taxon>Crustacea</taxon>
        <taxon>Oligostraca</taxon>
        <taxon>Ostracoda</taxon>
        <taxon>Podocopa</taxon>
        <taxon>Podocopida</taxon>
        <taxon>Cypridocopina</taxon>
        <taxon>Cypridoidea</taxon>
        <taxon>Cyprididae</taxon>
        <taxon>Notodromas</taxon>
    </lineage>
</organism>
<evidence type="ECO:0000313" key="1">
    <source>
        <dbReference type="EMBL" id="CAD7274895.1"/>
    </source>
</evidence>
<proteinExistence type="predicted"/>
<protein>
    <submittedName>
        <fullName evidence="1">Uncharacterized protein</fullName>
    </submittedName>
</protein>
<dbReference type="Gene3D" id="3.40.630.30">
    <property type="match status" value="1"/>
</dbReference>
<dbReference type="AlphaFoldDB" id="A0A7R9BHY3"/>
<dbReference type="Proteomes" id="UP000678499">
    <property type="component" value="Unassembled WGS sequence"/>
</dbReference>
<dbReference type="EMBL" id="CAJPEX010000316">
    <property type="protein sequence ID" value="CAG0915047.1"/>
    <property type="molecule type" value="Genomic_DNA"/>
</dbReference>
<evidence type="ECO:0000313" key="2">
    <source>
        <dbReference type="Proteomes" id="UP000678499"/>
    </source>
</evidence>
<dbReference type="EMBL" id="OA882353">
    <property type="protein sequence ID" value="CAD7274895.1"/>
    <property type="molecule type" value="Genomic_DNA"/>
</dbReference>
<gene>
    <name evidence="1" type="ORF">NMOB1V02_LOCUS2707</name>
</gene>
<reference evidence="1" key="1">
    <citation type="submission" date="2020-11" db="EMBL/GenBank/DDBJ databases">
        <authorList>
            <person name="Tran Van P."/>
        </authorList>
    </citation>
    <scope>NUCLEOTIDE SEQUENCE</scope>
</reference>
<dbReference type="OrthoDB" id="7305308at2759"/>
<keyword evidence="2" id="KW-1185">Reference proteome</keyword>